<dbReference type="AlphaFoldDB" id="A0A1I4W873"/>
<protein>
    <submittedName>
        <fullName evidence="1">Uncharacterized protein</fullName>
    </submittedName>
</protein>
<sequence>MKMNKRKPVFIIHHKVKTTGFSRSALAARICHIGGVAWIIDMEVIRFIRLNTILYG</sequence>
<keyword evidence="2" id="KW-1185">Reference proteome</keyword>
<dbReference type="Proteomes" id="UP000183287">
    <property type="component" value="Unassembled WGS sequence"/>
</dbReference>
<reference evidence="2" key="1">
    <citation type="submission" date="2016-10" db="EMBL/GenBank/DDBJ databases">
        <authorList>
            <person name="Varghese N."/>
            <person name="Submissions S."/>
        </authorList>
    </citation>
    <scope>NUCLEOTIDE SEQUENCE [LARGE SCALE GENOMIC DNA]</scope>
    <source>
        <strain evidence="2">Nm44</strain>
    </source>
</reference>
<evidence type="ECO:0000313" key="1">
    <source>
        <dbReference type="EMBL" id="SFN09602.1"/>
    </source>
</evidence>
<name>A0A1I4W873_9PROT</name>
<dbReference type="EMBL" id="FOUB01000102">
    <property type="protein sequence ID" value="SFN09602.1"/>
    <property type="molecule type" value="Genomic_DNA"/>
</dbReference>
<proteinExistence type="predicted"/>
<gene>
    <name evidence="1" type="ORF">SAMN05421863_11021</name>
</gene>
<evidence type="ECO:0000313" key="2">
    <source>
        <dbReference type="Proteomes" id="UP000183287"/>
    </source>
</evidence>
<accession>A0A1I4W873</accession>
<organism evidence="1 2">
    <name type="scientific">Nitrosomonas communis</name>
    <dbReference type="NCBI Taxonomy" id="44574"/>
    <lineage>
        <taxon>Bacteria</taxon>
        <taxon>Pseudomonadati</taxon>
        <taxon>Pseudomonadota</taxon>
        <taxon>Betaproteobacteria</taxon>
        <taxon>Nitrosomonadales</taxon>
        <taxon>Nitrosomonadaceae</taxon>
        <taxon>Nitrosomonas</taxon>
    </lineage>
</organism>